<gene>
    <name evidence="2" type="ORF">V6N12_061370</name>
</gene>
<accession>A0ABR2DWV1</accession>
<evidence type="ECO:0000313" key="2">
    <source>
        <dbReference type="EMBL" id="KAK8548456.1"/>
    </source>
</evidence>
<feature type="domain" description="Retrovirus-related Pol polyprotein from transposon TNT 1-94-like beta-barrel" evidence="1">
    <location>
        <begin position="14"/>
        <end position="94"/>
    </location>
</feature>
<organism evidence="2 3">
    <name type="scientific">Hibiscus sabdariffa</name>
    <name type="common">roselle</name>
    <dbReference type="NCBI Taxonomy" id="183260"/>
    <lineage>
        <taxon>Eukaryota</taxon>
        <taxon>Viridiplantae</taxon>
        <taxon>Streptophyta</taxon>
        <taxon>Embryophyta</taxon>
        <taxon>Tracheophyta</taxon>
        <taxon>Spermatophyta</taxon>
        <taxon>Magnoliopsida</taxon>
        <taxon>eudicotyledons</taxon>
        <taxon>Gunneridae</taxon>
        <taxon>Pentapetalae</taxon>
        <taxon>rosids</taxon>
        <taxon>malvids</taxon>
        <taxon>Malvales</taxon>
        <taxon>Malvaceae</taxon>
        <taxon>Malvoideae</taxon>
        <taxon>Hibiscus</taxon>
    </lineage>
</organism>
<evidence type="ECO:0000259" key="1">
    <source>
        <dbReference type="Pfam" id="PF22936"/>
    </source>
</evidence>
<evidence type="ECO:0000313" key="3">
    <source>
        <dbReference type="Proteomes" id="UP001472677"/>
    </source>
</evidence>
<proteinExistence type="predicted"/>
<dbReference type="InterPro" id="IPR054722">
    <property type="entry name" value="PolX-like_BBD"/>
</dbReference>
<dbReference type="EMBL" id="JBBPBM010000021">
    <property type="protein sequence ID" value="KAK8548456.1"/>
    <property type="molecule type" value="Genomic_DNA"/>
</dbReference>
<name>A0ABR2DWV1_9ROSI</name>
<sequence length="186" mass="21527">MACIDANHMPSDLWFVDSGCSNHMTGIKSLFKELDESQKMKVQLGNKREMQVEGKGTVKYFTSHGEENYFDNVQFFPDLGYNLLSVGQLMASGYSVIFDDVACIIKNKKSGKQVHVHKTPNNMFPLDVSNMKNFILAASTKDDSELWHLRYNMKFLFPLKILQMKIKSRHQQHLQHLKNLLKNKFH</sequence>
<dbReference type="Pfam" id="PF22936">
    <property type="entry name" value="Pol_BBD"/>
    <property type="match status" value="1"/>
</dbReference>
<keyword evidence="3" id="KW-1185">Reference proteome</keyword>
<dbReference type="Proteomes" id="UP001472677">
    <property type="component" value="Unassembled WGS sequence"/>
</dbReference>
<reference evidence="2 3" key="1">
    <citation type="journal article" date="2024" name="G3 (Bethesda)">
        <title>Genome assembly of Hibiscus sabdariffa L. provides insights into metabolisms of medicinal natural products.</title>
        <authorList>
            <person name="Kim T."/>
        </authorList>
    </citation>
    <scope>NUCLEOTIDE SEQUENCE [LARGE SCALE GENOMIC DNA]</scope>
    <source>
        <strain evidence="2">TK-2024</strain>
        <tissue evidence="2">Old leaves</tissue>
    </source>
</reference>
<comment type="caution">
    <text evidence="2">The sequence shown here is derived from an EMBL/GenBank/DDBJ whole genome shotgun (WGS) entry which is preliminary data.</text>
</comment>
<protein>
    <recommendedName>
        <fullName evidence="1">Retrovirus-related Pol polyprotein from transposon TNT 1-94-like beta-barrel domain-containing protein</fullName>
    </recommendedName>
</protein>